<protein>
    <submittedName>
        <fullName evidence="1">Uncharacterized protein</fullName>
    </submittedName>
</protein>
<organism evidence="1 2">
    <name type="scientific">Taxus chinensis</name>
    <name type="common">Chinese yew</name>
    <name type="synonym">Taxus wallichiana var. chinensis</name>
    <dbReference type="NCBI Taxonomy" id="29808"/>
    <lineage>
        <taxon>Eukaryota</taxon>
        <taxon>Viridiplantae</taxon>
        <taxon>Streptophyta</taxon>
        <taxon>Embryophyta</taxon>
        <taxon>Tracheophyta</taxon>
        <taxon>Spermatophyta</taxon>
        <taxon>Pinopsida</taxon>
        <taxon>Pinidae</taxon>
        <taxon>Conifers II</taxon>
        <taxon>Cupressales</taxon>
        <taxon>Taxaceae</taxon>
        <taxon>Taxus</taxon>
    </lineage>
</organism>
<reference evidence="1 2" key="1">
    <citation type="journal article" date="2021" name="Nat. Plants">
        <title>The Taxus genome provides insights into paclitaxel biosynthesis.</title>
        <authorList>
            <person name="Xiong X."/>
            <person name="Gou J."/>
            <person name="Liao Q."/>
            <person name="Li Y."/>
            <person name="Zhou Q."/>
            <person name="Bi G."/>
            <person name="Li C."/>
            <person name="Du R."/>
            <person name="Wang X."/>
            <person name="Sun T."/>
            <person name="Guo L."/>
            <person name="Liang H."/>
            <person name="Lu P."/>
            <person name="Wu Y."/>
            <person name="Zhang Z."/>
            <person name="Ro D.K."/>
            <person name="Shang Y."/>
            <person name="Huang S."/>
            <person name="Yan J."/>
        </authorList>
    </citation>
    <scope>NUCLEOTIDE SEQUENCE [LARGE SCALE GENOMIC DNA]</scope>
    <source>
        <strain evidence="1">Ta-2019</strain>
    </source>
</reference>
<dbReference type="Proteomes" id="UP000824469">
    <property type="component" value="Unassembled WGS sequence"/>
</dbReference>
<dbReference type="SUPFAM" id="SSF50249">
    <property type="entry name" value="Nucleic acid-binding proteins"/>
    <property type="match status" value="1"/>
</dbReference>
<feature type="non-terminal residue" evidence="1">
    <location>
        <position position="1"/>
    </location>
</feature>
<accession>A0AA38LHN8</accession>
<evidence type="ECO:0000313" key="2">
    <source>
        <dbReference type="Proteomes" id="UP000824469"/>
    </source>
</evidence>
<sequence length="125" mass="13873">IVLVSEMEVVIETHPKIGAPTPVPTHFIHAKQSNTDKNHGDNKTLVPQTPQQKKVVLPGSSRLPLKISALNTTLCTWSIKVHALGKKFLKEYVNANGTGSYFTFEFVDDEGREIRITCFDEIAAK</sequence>
<dbReference type="InterPro" id="IPR012340">
    <property type="entry name" value="NA-bd_OB-fold"/>
</dbReference>
<gene>
    <name evidence="1" type="ORF">KI387_044478</name>
</gene>
<feature type="non-terminal residue" evidence="1">
    <location>
        <position position="125"/>
    </location>
</feature>
<proteinExistence type="predicted"/>
<name>A0AA38LHN8_TAXCH</name>
<keyword evidence="2" id="KW-1185">Reference proteome</keyword>
<dbReference type="Gene3D" id="2.40.50.140">
    <property type="entry name" value="Nucleic acid-binding proteins"/>
    <property type="match status" value="1"/>
</dbReference>
<dbReference type="EMBL" id="JAHRHJ020000003">
    <property type="protein sequence ID" value="KAH9324021.1"/>
    <property type="molecule type" value="Genomic_DNA"/>
</dbReference>
<comment type="caution">
    <text evidence="1">The sequence shown here is derived from an EMBL/GenBank/DDBJ whole genome shotgun (WGS) entry which is preliminary data.</text>
</comment>
<dbReference type="AlphaFoldDB" id="A0AA38LHN8"/>
<evidence type="ECO:0000313" key="1">
    <source>
        <dbReference type="EMBL" id="KAH9324021.1"/>
    </source>
</evidence>